<keyword evidence="4" id="KW-1185">Reference proteome</keyword>
<gene>
    <name evidence="3" type="ORF">scyTo_0003158</name>
</gene>
<dbReference type="PANTHER" id="PTHR28495:SF1">
    <property type="entry name" value="GENE, 17266-RELATED"/>
    <property type="match status" value="1"/>
</dbReference>
<sequence>MCGMHRSEQQANFRFSGPDQSSVPDKMKENCSFQSLFFISLPDLRKLCGVTVSLNCDDADVRSLQIITCRELLFLYPEVVAAPGEYKEIILIMPIPFYKTGNIQTYVQKWGGKMDVPQRVIPTVLQTCLSFALVAKLSPNWNKVGHLLIHGKDFLRKAEKQNAVVMELNVSETQLCISVEASTIRLSLAKVEDFDVSTGVLKSFYHKRVAVIPKHFIASKWCYVLPSMKKGQIVSISHEIPPHCPFQSYGDFQKHWKNMYGYNLPECNDDATLYYTVYFKLIGEKLFTYPFCCIRSEPVQFFPRVDLEAVLTSFFSDLKVNLPNLCGLPIKMTNKPYYATNELNISQTVQTRPPNLTTKPVFKTALTKVPTATYVINKSSSTCPTGGSPNTRVLDNEQKIDIRSRLEPGSANTAMQCGTTFRSTDKTGVVFHSLSEKSQVTPLAASHQMEVHSTSYSHSSKTYKIIPIFKSKLLQQDKQFISEKVNASKTKQYVELNSKKPLTLKSSTANTEVKRTNNMREKESRSEKETILLEITQKQKSITNIRVEKPCAKLIQNVNSNSEVSISNILLHKSKTSTDIEKPGARPLQTFGKNQDLSTTNIQMGGKTTTGVAISDGPRTKWNDNLAGSHQRKQVLHMFDVKEPHQQEKQMSTQFLNLKPLTERHFSDMKGPEKRKCEERDTLPDLKS</sequence>
<dbReference type="InterPro" id="IPR031643">
    <property type="entry name" value="DUF4708"/>
</dbReference>
<accession>A0A401PLT7</accession>
<reference evidence="3 4" key="1">
    <citation type="journal article" date="2018" name="Nat. Ecol. Evol.">
        <title>Shark genomes provide insights into elasmobranch evolution and the origin of vertebrates.</title>
        <authorList>
            <person name="Hara Y"/>
            <person name="Yamaguchi K"/>
            <person name="Onimaru K"/>
            <person name="Kadota M"/>
            <person name="Koyanagi M"/>
            <person name="Keeley SD"/>
            <person name="Tatsumi K"/>
            <person name="Tanaka K"/>
            <person name="Motone F"/>
            <person name="Kageyama Y"/>
            <person name="Nozu R"/>
            <person name="Adachi N"/>
            <person name="Nishimura O"/>
            <person name="Nakagawa R"/>
            <person name="Tanegashima C"/>
            <person name="Kiyatake I"/>
            <person name="Matsumoto R"/>
            <person name="Murakumo K"/>
            <person name="Nishida K"/>
            <person name="Terakita A"/>
            <person name="Kuratani S"/>
            <person name="Sato K"/>
            <person name="Hyodo S Kuraku.S."/>
        </authorList>
    </citation>
    <scope>NUCLEOTIDE SEQUENCE [LARGE SCALE GENOMIC DNA]</scope>
</reference>
<dbReference type="OMA" id="CIRSEPV"/>
<comment type="caution">
    <text evidence="3">The sequence shown here is derived from an EMBL/GenBank/DDBJ whole genome shotgun (WGS) entry which is preliminary data.</text>
</comment>
<organism evidence="3 4">
    <name type="scientific">Scyliorhinus torazame</name>
    <name type="common">Cloudy catshark</name>
    <name type="synonym">Catulus torazame</name>
    <dbReference type="NCBI Taxonomy" id="75743"/>
    <lineage>
        <taxon>Eukaryota</taxon>
        <taxon>Metazoa</taxon>
        <taxon>Chordata</taxon>
        <taxon>Craniata</taxon>
        <taxon>Vertebrata</taxon>
        <taxon>Chondrichthyes</taxon>
        <taxon>Elasmobranchii</taxon>
        <taxon>Galeomorphii</taxon>
        <taxon>Galeoidea</taxon>
        <taxon>Carcharhiniformes</taxon>
        <taxon>Scyliorhinidae</taxon>
        <taxon>Scyliorhinus</taxon>
    </lineage>
</organism>
<dbReference type="OrthoDB" id="6285995at2759"/>
<feature type="region of interest" description="Disordered" evidence="1">
    <location>
        <begin position="1"/>
        <end position="24"/>
    </location>
</feature>
<evidence type="ECO:0000259" key="2">
    <source>
        <dbReference type="Pfam" id="PF15813"/>
    </source>
</evidence>
<dbReference type="Proteomes" id="UP000288216">
    <property type="component" value="Unassembled WGS sequence"/>
</dbReference>
<evidence type="ECO:0000313" key="4">
    <source>
        <dbReference type="Proteomes" id="UP000288216"/>
    </source>
</evidence>
<feature type="compositionally biased region" description="Polar residues" evidence="1">
    <location>
        <begin position="9"/>
        <end position="23"/>
    </location>
</feature>
<protein>
    <recommendedName>
        <fullName evidence="2">DUF4708 domain-containing protein</fullName>
    </recommendedName>
</protein>
<dbReference type="PANTHER" id="PTHR28495">
    <property type="entry name" value="HYPOTHETICAL PROTEIN LOC100359752"/>
    <property type="match status" value="1"/>
</dbReference>
<dbReference type="AlphaFoldDB" id="A0A401PLT7"/>
<evidence type="ECO:0000256" key="1">
    <source>
        <dbReference type="SAM" id="MobiDB-lite"/>
    </source>
</evidence>
<feature type="region of interest" description="Disordered" evidence="1">
    <location>
        <begin position="663"/>
        <end position="688"/>
    </location>
</feature>
<dbReference type="STRING" id="75743.A0A401PLT7"/>
<dbReference type="EMBL" id="BFAA01000843">
    <property type="protein sequence ID" value="GCB74073.1"/>
    <property type="molecule type" value="Genomic_DNA"/>
</dbReference>
<name>A0A401PLT7_SCYTO</name>
<evidence type="ECO:0000313" key="3">
    <source>
        <dbReference type="EMBL" id="GCB74073.1"/>
    </source>
</evidence>
<proteinExistence type="predicted"/>
<feature type="domain" description="DUF4708" evidence="2">
    <location>
        <begin position="34"/>
        <end position="303"/>
    </location>
</feature>
<dbReference type="Pfam" id="PF15813">
    <property type="entry name" value="DUF4708"/>
    <property type="match status" value="1"/>
</dbReference>